<dbReference type="EMBL" id="QTSX02005030">
    <property type="protein sequence ID" value="KAJ9062010.1"/>
    <property type="molecule type" value="Genomic_DNA"/>
</dbReference>
<evidence type="ECO:0000313" key="2">
    <source>
        <dbReference type="Proteomes" id="UP001165960"/>
    </source>
</evidence>
<gene>
    <name evidence="1" type="ORF">DSO57_1015248</name>
</gene>
<dbReference type="Proteomes" id="UP001165960">
    <property type="component" value="Unassembled WGS sequence"/>
</dbReference>
<proteinExistence type="predicted"/>
<keyword evidence="2" id="KW-1185">Reference proteome</keyword>
<name>A0ACC2SI69_9FUNG</name>
<sequence length="284" mass="31550">MILPVLKFAVFSLTPFLLLLWSMLSDLWSKISSLLDLPSGLLFSGEAVVKSLTCDNLDLDGVDHALPAPVDVEGLMASLLSLEKDNLVSSGSLWRWLLLPPVHPGCSPVWCDGTEHLLPSAVPCVLSVVPPLGGRPSSPLGGILVLPSLTETVIKDKHLFKDMYGTLHRKMTDRTTIPYIPTHQQVDTILCCHRDLGHTKICNLYKFLKHKAWWLILYQDVQKVLEQCKVCGTFAKSKTPLKSVLPICMQMPFKVWAPCQESTTKRNTSPLLVTLPLADQWCCN</sequence>
<evidence type="ECO:0000313" key="1">
    <source>
        <dbReference type="EMBL" id="KAJ9062010.1"/>
    </source>
</evidence>
<organism evidence="1 2">
    <name type="scientific">Entomophthora muscae</name>
    <dbReference type="NCBI Taxonomy" id="34485"/>
    <lineage>
        <taxon>Eukaryota</taxon>
        <taxon>Fungi</taxon>
        <taxon>Fungi incertae sedis</taxon>
        <taxon>Zoopagomycota</taxon>
        <taxon>Entomophthoromycotina</taxon>
        <taxon>Entomophthoromycetes</taxon>
        <taxon>Entomophthorales</taxon>
        <taxon>Entomophthoraceae</taxon>
        <taxon>Entomophthora</taxon>
    </lineage>
</organism>
<accession>A0ACC2SI69</accession>
<reference evidence="1" key="1">
    <citation type="submission" date="2022-04" db="EMBL/GenBank/DDBJ databases">
        <title>Genome of the entomopathogenic fungus Entomophthora muscae.</title>
        <authorList>
            <person name="Elya C."/>
            <person name="Lovett B.R."/>
            <person name="Lee E."/>
            <person name="Macias A.M."/>
            <person name="Hajek A.E."/>
            <person name="De Bivort B.L."/>
            <person name="Kasson M.T."/>
            <person name="De Fine Licht H.H."/>
            <person name="Stajich J.E."/>
        </authorList>
    </citation>
    <scope>NUCLEOTIDE SEQUENCE</scope>
    <source>
        <strain evidence="1">Berkeley</strain>
    </source>
</reference>
<comment type="caution">
    <text evidence="1">The sequence shown here is derived from an EMBL/GenBank/DDBJ whole genome shotgun (WGS) entry which is preliminary data.</text>
</comment>
<protein>
    <submittedName>
        <fullName evidence="1">Uncharacterized protein</fullName>
    </submittedName>
</protein>